<reference evidence="4" key="1">
    <citation type="submission" date="2023-07" db="EMBL/GenBank/DDBJ databases">
        <title>Thauera sp. CAU 1555 isolated from sand of Yaerae Beach.</title>
        <authorList>
            <person name="Kim W."/>
        </authorList>
    </citation>
    <scope>NUCLEOTIDE SEQUENCE [LARGE SCALE GENOMIC DNA]</scope>
    <source>
        <strain evidence="4">CAU 1555</strain>
    </source>
</reference>
<organism evidence="3 4">
    <name type="scientific">Thauera sedimentorum</name>
    <dbReference type="NCBI Taxonomy" id="2767595"/>
    <lineage>
        <taxon>Bacteria</taxon>
        <taxon>Pseudomonadati</taxon>
        <taxon>Pseudomonadota</taxon>
        <taxon>Betaproteobacteria</taxon>
        <taxon>Rhodocyclales</taxon>
        <taxon>Zoogloeaceae</taxon>
        <taxon>Thauera</taxon>
    </lineage>
</organism>
<dbReference type="Gene3D" id="6.10.340.10">
    <property type="match status" value="1"/>
</dbReference>
<dbReference type="Gene3D" id="3.30.450.20">
    <property type="entry name" value="PAS domain"/>
    <property type="match status" value="1"/>
</dbReference>
<dbReference type="InterPro" id="IPR000160">
    <property type="entry name" value="GGDEF_dom"/>
</dbReference>
<dbReference type="Pfam" id="PF00672">
    <property type="entry name" value="HAMP"/>
    <property type="match status" value="1"/>
</dbReference>
<sequence>MARIGIATRLGLLLAAFGVLAVVLTGYYTYLNGSQRLRLAAERDLLTATQVLGRSLEISLGKVARDVGVLARLPDAVRALGAEDTPDAQAARDGLAESFAAMMASYPSYARIRLIGGADHGLEQVRVDRLGSGTVRLTGLALQEKGHAPYVFETLRRGPGQVYLSDIGLNREDDAPTVAGQPILRVASPVIDGDGVVLGVAVITLDLQRYFGQLHQDLPASYRVYLANHRGDFLVHPDPAQTFGFEHGRPLLVQQTYPPVAELIEGRRGSVVVTPDSGNGDGEAVAFVRLPFGDVDDGRFLVLGLSQPLDEVLALSTSQRQSTLELVLLFSLLAVGISALVARAVTGPVNTMANAVMAISRGEKAGVLPVHRQDELGVLARSVAHMQQQIASQLDELEHRRSELDHLAHHDSLTGLPNRRMFQIYLEAAITRARRSGKPFALLFVDLDHFKEINDERGHAVGDEVLRAVANRLRAHVRADDTVARLGGDEFTVLEENLEGPEDAALVAAKLHDCFLEPFQIDGKPTMIGASIGVSLYPTHGEEATDLLSNADNAMYHAKLEGRNSFRVYAEGAGE</sequence>
<dbReference type="SUPFAM" id="SSF158472">
    <property type="entry name" value="HAMP domain-like"/>
    <property type="match status" value="1"/>
</dbReference>
<dbReference type="CDD" id="cd06225">
    <property type="entry name" value="HAMP"/>
    <property type="match status" value="1"/>
</dbReference>
<feature type="domain" description="GGDEF" evidence="2">
    <location>
        <begin position="438"/>
        <end position="571"/>
    </location>
</feature>
<dbReference type="InterPro" id="IPR003660">
    <property type="entry name" value="HAMP_dom"/>
</dbReference>
<evidence type="ECO:0000313" key="4">
    <source>
        <dbReference type="Proteomes" id="UP000603602"/>
    </source>
</evidence>
<dbReference type="Gene3D" id="3.30.70.270">
    <property type="match status" value="1"/>
</dbReference>
<dbReference type="SUPFAM" id="SSF55073">
    <property type="entry name" value="Nucleotide cyclase"/>
    <property type="match status" value="1"/>
</dbReference>
<dbReference type="InterPro" id="IPR029151">
    <property type="entry name" value="Sensor-like_sf"/>
</dbReference>
<dbReference type="SMART" id="SM00304">
    <property type="entry name" value="HAMP"/>
    <property type="match status" value="1"/>
</dbReference>
<dbReference type="NCBIfam" id="TIGR00254">
    <property type="entry name" value="GGDEF"/>
    <property type="match status" value="1"/>
</dbReference>
<dbReference type="EMBL" id="JACYTO010000001">
    <property type="protein sequence ID" value="MBD8502168.1"/>
    <property type="molecule type" value="Genomic_DNA"/>
</dbReference>
<feature type="domain" description="HAMP" evidence="1">
    <location>
        <begin position="343"/>
        <end position="395"/>
    </location>
</feature>
<comment type="caution">
    <text evidence="3">The sequence shown here is derived from an EMBL/GenBank/DDBJ whole genome shotgun (WGS) entry which is preliminary data.</text>
</comment>
<dbReference type="Proteomes" id="UP000603602">
    <property type="component" value="Unassembled WGS sequence"/>
</dbReference>
<dbReference type="PANTHER" id="PTHR46663">
    <property type="entry name" value="DIGUANYLATE CYCLASE DGCT-RELATED"/>
    <property type="match status" value="1"/>
</dbReference>
<dbReference type="CDD" id="cd01949">
    <property type="entry name" value="GGDEF"/>
    <property type="match status" value="1"/>
</dbReference>
<dbReference type="InterPro" id="IPR052163">
    <property type="entry name" value="DGC-Regulatory_Protein"/>
</dbReference>
<evidence type="ECO:0000259" key="2">
    <source>
        <dbReference type="PROSITE" id="PS50887"/>
    </source>
</evidence>
<dbReference type="InterPro" id="IPR048760">
    <property type="entry name" value="VP0354-like_sensor_dom"/>
</dbReference>
<accession>A0ABR9B731</accession>
<name>A0ABR9B731_9RHOO</name>
<proteinExistence type="predicted"/>
<dbReference type="SUPFAM" id="SSF103190">
    <property type="entry name" value="Sensory domain-like"/>
    <property type="match status" value="1"/>
</dbReference>
<dbReference type="SMART" id="SM00267">
    <property type="entry name" value="GGDEF"/>
    <property type="match status" value="1"/>
</dbReference>
<evidence type="ECO:0000313" key="3">
    <source>
        <dbReference type="EMBL" id="MBD8502168.1"/>
    </source>
</evidence>
<dbReference type="PANTHER" id="PTHR46663:SF3">
    <property type="entry name" value="SLL0267 PROTEIN"/>
    <property type="match status" value="1"/>
</dbReference>
<protein>
    <submittedName>
        <fullName evidence="3">GGDEF domain-containing protein</fullName>
    </submittedName>
</protein>
<gene>
    <name evidence="3" type="ORF">IFO67_04675</name>
</gene>
<dbReference type="InterPro" id="IPR029787">
    <property type="entry name" value="Nucleotide_cyclase"/>
</dbReference>
<dbReference type="Pfam" id="PF00990">
    <property type="entry name" value="GGDEF"/>
    <property type="match status" value="1"/>
</dbReference>
<dbReference type="RefSeq" id="WP_187716963.1">
    <property type="nucleotide sequence ID" value="NZ_JACTAH010000001.1"/>
</dbReference>
<evidence type="ECO:0000259" key="1">
    <source>
        <dbReference type="PROSITE" id="PS50885"/>
    </source>
</evidence>
<dbReference type="Pfam" id="PF21623">
    <property type="entry name" value="HK_sensor_dom_bact"/>
    <property type="match status" value="1"/>
</dbReference>
<dbReference type="PROSITE" id="PS50887">
    <property type="entry name" value="GGDEF"/>
    <property type="match status" value="1"/>
</dbReference>
<keyword evidence="4" id="KW-1185">Reference proteome</keyword>
<dbReference type="InterPro" id="IPR043128">
    <property type="entry name" value="Rev_trsase/Diguanyl_cyclase"/>
</dbReference>
<dbReference type="PROSITE" id="PS50885">
    <property type="entry name" value="HAMP"/>
    <property type="match status" value="1"/>
</dbReference>